<sequence>MTSKVTGKRKQLAVEEVQRRVACPPSISELRHRQLVSATELSRIITDPAEQMILKVAEQQRSLHGDCLAHKGTVSKHFQDQWQLQREMQDRISTVIAQTSTVETTLVQECNKAMQKTLHSMTQEQKEVSAKMQALRAKWLR</sequence>
<organism evidence="1 2">
    <name type="scientific">Apatococcus lobatus</name>
    <dbReference type="NCBI Taxonomy" id="904363"/>
    <lineage>
        <taxon>Eukaryota</taxon>
        <taxon>Viridiplantae</taxon>
        <taxon>Chlorophyta</taxon>
        <taxon>core chlorophytes</taxon>
        <taxon>Trebouxiophyceae</taxon>
        <taxon>Chlorellales</taxon>
        <taxon>Chlorellaceae</taxon>
        <taxon>Apatococcus</taxon>
    </lineage>
</organism>
<accession>A0AAW1R2M6</accession>
<keyword evidence="2" id="KW-1185">Reference proteome</keyword>
<dbReference type="EMBL" id="JALJOS010000017">
    <property type="protein sequence ID" value="KAK9827755.1"/>
    <property type="molecule type" value="Genomic_DNA"/>
</dbReference>
<evidence type="ECO:0000313" key="1">
    <source>
        <dbReference type="EMBL" id="KAK9827755.1"/>
    </source>
</evidence>
<proteinExistence type="predicted"/>
<dbReference type="Proteomes" id="UP001438707">
    <property type="component" value="Unassembled WGS sequence"/>
</dbReference>
<evidence type="ECO:0000313" key="2">
    <source>
        <dbReference type="Proteomes" id="UP001438707"/>
    </source>
</evidence>
<name>A0AAW1R2M6_9CHLO</name>
<dbReference type="AlphaFoldDB" id="A0AAW1R2M6"/>
<reference evidence="1 2" key="1">
    <citation type="journal article" date="2024" name="Nat. Commun.">
        <title>Phylogenomics reveals the evolutionary origins of lichenization in chlorophyte algae.</title>
        <authorList>
            <person name="Puginier C."/>
            <person name="Libourel C."/>
            <person name="Otte J."/>
            <person name="Skaloud P."/>
            <person name="Haon M."/>
            <person name="Grisel S."/>
            <person name="Petersen M."/>
            <person name="Berrin J.G."/>
            <person name="Delaux P.M."/>
            <person name="Dal Grande F."/>
            <person name="Keller J."/>
        </authorList>
    </citation>
    <scope>NUCLEOTIDE SEQUENCE [LARGE SCALE GENOMIC DNA]</scope>
    <source>
        <strain evidence="1 2">SAG 2145</strain>
    </source>
</reference>
<comment type="caution">
    <text evidence="1">The sequence shown here is derived from an EMBL/GenBank/DDBJ whole genome shotgun (WGS) entry which is preliminary data.</text>
</comment>
<gene>
    <name evidence="1" type="ORF">WJX74_000660</name>
</gene>
<protein>
    <submittedName>
        <fullName evidence="1">Uncharacterized protein</fullName>
    </submittedName>
</protein>